<feature type="compositionally biased region" description="Basic residues" evidence="1">
    <location>
        <begin position="30"/>
        <end position="50"/>
    </location>
</feature>
<dbReference type="EMBL" id="BARV01006037">
    <property type="protein sequence ID" value="GAI07028.1"/>
    <property type="molecule type" value="Genomic_DNA"/>
</dbReference>
<protein>
    <submittedName>
        <fullName evidence="2">Uncharacterized protein</fullName>
    </submittedName>
</protein>
<reference evidence="2" key="1">
    <citation type="journal article" date="2014" name="Front. Microbiol.">
        <title>High frequency of phylogenetically diverse reductive dehalogenase-homologous genes in deep subseafloor sedimentary metagenomes.</title>
        <authorList>
            <person name="Kawai M."/>
            <person name="Futagami T."/>
            <person name="Toyoda A."/>
            <person name="Takaki Y."/>
            <person name="Nishi S."/>
            <person name="Hori S."/>
            <person name="Arai W."/>
            <person name="Tsubouchi T."/>
            <person name="Morono Y."/>
            <person name="Uchiyama I."/>
            <person name="Ito T."/>
            <person name="Fujiyama A."/>
            <person name="Inagaki F."/>
            <person name="Takami H."/>
        </authorList>
    </citation>
    <scope>NUCLEOTIDE SEQUENCE</scope>
    <source>
        <strain evidence="2">Expedition CK06-06</strain>
    </source>
</reference>
<accession>X1KK21</accession>
<comment type="caution">
    <text evidence="2">The sequence shown here is derived from an EMBL/GenBank/DDBJ whole genome shotgun (WGS) entry which is preliminary data.</text>
</comment>
<feature type="non-terminal residue" evidence="2">
    <location>
        <position position="1"/>
    </location>
</feature>
<proteinExistence type="predicted"/>
<sequence length="50" mass="6302">RFLEDEEERCREELQKKRKSARKEKEALKQARRKPVGKRFKHKRPKRRVK</sequence>
<feature type="region of interest" description="Disordered" evidence="1">
    <location>
        <begin position="14"/>
        <end position="50"/>
    </location>
</feature>
<dbReference type="AlphaFoldDB" id="X1KK21"/>
<organism evidence="2">
    <name type="scientific">marine sediment metagenome</name>
    <dbReference type="NCBI Taxonomy" id="412755"/>
    <lineage>
        <taxon>unclassified sequences</taxon>
        <taxon>metagenomes</taxon>
        <taxon>ecological metagenomes</taxon>
    </lineage>
</organism>
<gene>
    <name evidence="2" type="ORF">S06H3_12323</name>
</gene>
<evidence type="ECO:0000256" key="1">
    <source>
        <dbReference type="SAM" id="MobiDB-lite"/>
    </source>
</evidence>
<evidence type="ECO:0000313" key="2">
    <source>
        <dbReference type="EMBL" id="GAI07028.1"/>
    </source>
</evidence>
<name>X1KK21_9ZZZZ</name>